<feature type="compositionally biased region" description="Low complexity" evidence="2">
    <location>
        <begin position="397"/>
        <end position="411"/>
    </location>
</feature>
<accession>A0A4Q9NNW8</accession>
<evidence type="ECO:0000256" key="2">
    <source>
        <dbReference type="SAM" id="MobiDB-lite"/>
    </source>
</evidence>
<dbReference type="Gene3D" id="3.30.1540.10">
    <property type="entry name" value="formyl-coa transferase, domain 3"/>
    <property type="match status" value="1"/>
</dbReference>
<dbReference type="Gene3D" id="3.40.50.10540">
    <property type="entry name" value="Crotonobetainyl-coa:carnitine coa-transferase, domain 1"/>
    <property type="match status" value="1"/>
</dbReference>
<dbReference type="InterPro" id="IPR003673">
    <property type="entry name" value="CoA-Trfase_fam_III"/>
</dbReference>
<evidence type="ECO:0000313" key="3">
    <source>
        <dbReference type="EMBL" id="TBU63069.1"/>
    </source>
</evidence>
<organism evidence="3 4">
    <name type="scientific">Dichomitus squalens</name>
    <dbReference type="NCBI Taxonomy" id="114155"/>
    <lineage>
        <taxon>Eukaryota</taxon>
        <taxon>Fungi</taxon>
        <taxon>Dikarya</taxon>
        <taxon>Basidiomycota</taxon>
        <taxon>Agaricomycotina</taxon>
        <taxon>Agaricomycetes</taxon>
        <taxon>Polyporales</taxon>
        <taxon>Polyporaceae</taxon>
        <taxon>Dichomitus</taxon>
    </lineage>
</organism>
<keyword evidence="3" id="KW-0808">Transferase</keyword>
<dbReference type="GO" id="GO:0016740">
    <property type="term" value="F:transferase activity"/>
    <property type="evidence" value="ECO:0007669"/>
    <property type="project" value="UniProtKB-KW"/>
</dbReference>
<dbReference type="EMBL" id="ML145091">
    <property type="protein sequence ID" value="TBU63069.1"/>
    <property type="molecule type" value="Genomic_DNA"/>
</dbReference>
<evidence type="ECO:0000313" key="4">
    <source>
        <dbReference type="Proteomes" id="UP000292082"/>
    </source>
</evidence>
<protein>
    <submittedName>
        <fullName evidence="3">CoA-transferase family III</fullName>
    </submittedName>
</protein>
<dbReference type="Proteomes" id="UP000292082">
    <property type="component" value="Unassembled WGS sequence"/>
</dbReference>
<keyword evidence="4" id="KW-1185">Reference proteome</keyword>
<sequence length="456" mass="49517">MLQPESRLVTVLEHRRTDTSREIFWVDYLKASSLTYLDVLHSTAIMVRASRNNLPLAGIKVVEFAGLAPGPMAGMILADFGADVVRIDRPTASAVPTTDVLGRGKRSIAINPKTRSGYAVVRELVERADVLIDPFRPGVMERLKLGPEVFLGNPATKSKGVNEKLVYARLVGFPRTGPHKDMAGHDLNYLAISGVLSMFPGEGKPEFPLNLLADFAGGALMCVVGILLALFERTRSGVGQVVDTDMVTGVRYLASCPLLLSQLQLPTFGETRAGGLLDGGCPFYNVYTCADGRWVSVACLEPQFFRTFLTRFLGALPKDFSIGGWRPSEADQQDRDIWPRLKTFLERGFGSQPRDYWTNVFHGTDACVLPVLERSEAAVIASTPSRNAMVPPPHPGLSRTPSVLSPSPTSSNWAESSYLPPGAHTQRILSELGLSSDDMAALREEGALGKPPVAKL</sequence>
<dbReference type="Pfam" id="PF02515">
    <property type="entry name" value="CoA_transf_3"/>
    <property type="match status" value="1"/>
</dbReference>
<dbReference type="SUPFAM" id="SSF89796">
    <property type="entry name" value="CoA-transferase family III (CaiB/BaiF)"/>
    <property type="match status" value="1"/>
</dbReference>
<reference evidence="3 4" key="1">
    <citation type="submission" date="2019-01" db="EMBL/GenBank/DDBJ databases">
        <title>Draft genome sequences of three monokaryotic isolates of the white-rot basidiomycete fungus Dichomitus squalens.</title>
        <authorList>
            <consortium name="DOE Joint Genome Institute"/>
            <person name="Lopez S.C."/>
            <person name="Andreopoulos B."/>
            <person name="Pangilinan J."/>
            <person name="Lipzen A."/>
            <person name="Riley R."/>
            <person name="Ahrendt S."/>
            <person name="Ng V."/>
            <person name="Barry K."/>
            <person name="Daum C."/>
            <person name="Grigoriev I.V."/>
            <person name="Hilden K.S."/>
            <person name="Makela M.R."/>
            <person name="de Vries R.P."/>
        </authorList>
    </citation>
    <scope>NUCLEOTIDE SEQUENCE [LARGE SCALE GENOMIC DNA]</scope>
    <source>
        <strain evidence="3 4">CBS 464.89</strain>
    </source>
</reference>
<dbReference type="PANTHER" id="PTHR48228">
    <property type="entry name" value="SUCCINYL-COA--D-CITRAMALATE COA-TRANSFERASE"/>
    <property type="match status" value="1"/>
</dbReference>
<dbReference type="AlphaFoldDB" id="A0A4Q9NNW8"/>
<comment type="similarity">
    <text evidence="1">Belongs to the CoA-transferase III family.</text>
</comment>
<dbReference type="InterPro" id="IPR044855">
    <property type="entry name" value="CoA-Trfase_III_dom3_sf"/>
</dbReference>
<dbReference type="InterPro" id="IPR050509">
    <property type="entry name" value="CoA-transferase_III"/>
</dbReference>
<evidence type="ECO:0000256" key="1">
    <source>
        <dbReference type="ARBA" id="ARBA00008383"/>
    </source>
</evidence>
<dbReference type="InterPro" id="IPR023606">
    <property type="entry name" value="CoA-Trfase_III_dom_1_sf"/>
</dbReference>
<proteinExistence type="inferred from homology"/>
<dbReference type="PANTHER" id="PTHR48228:SF5">
    <property type="entry name" value="ALPHA-METHYLACYL-COA RACEMASE"/>
    <property type="match status" value="1"/>
</dbReference>
<name>A0A4Q9NNW8_9APHY</name>
<dbReference type="STRING" id="114155.A0A4Q9NNW8"/>
<feature type="region of interest" description="Disordered" evidence="2">
    <location>
        <begin position="383"/>
        <end position="419"/>
    </location>
</feature>
<gene>
    <name evidence="3" type="ORF">BD310DRAFT_666547</name>
</gene>